<gene>
    <name evidence="3" type="ORF">PCOR1329_LOCUS3697</name>
</gene>
<dbReference type="EMBL" id="CAUYUJ010000950">
    <property type="protein sequence ID" value="CAK0793384.1"/>
    <property type="molecule type" value="Genomic_DNA"/>
</dbReference>
<keyword evidence="4" id="KW-1185">Reference proteome</keyword>
<name>A0ABN9PK41_9DINO</name>
<feature type="region of interest" description="Disordered" evidence="2">
    <location>
        <begin position="52"/>
        <end position="102"/>
    </location>
</feature>
<comment type="caution">
    <text evidence="3">The sequence shown here is derived from an EMBL/GenBank/DDBJ whole genome shotgun (WGS) entry which is preliminary data.</text>
</comment>
<protein>
    <recommendedName>
        <fullName evidence="5">Phospholipid scramblase</fullName>
    </recommendedName>
</protein>
<proteinExistence type="inferred from homology"/>
<feature type="region of interest" description="Disordered" evidence="2">
    <location>
        <begin position="1"/>
        <end position="20"/>
    </location>
</feature>
<comment type="similarity">
    <text evidence="1">Belongs to the LOR family.</text>
</comment>
<evidence type="ECO:0000256" key="1">
    <source>
        <dbReference type="ARBA" id="ARBA00005437"/>
    </source>
</evidence>
<dbReference type="Pfam" id="PF04525">
    <property type="entry name" value="LOR"/>
    <property type="match status" value="1"/>
</dbReference>
<evidence type="ECO:0000313" key="3">
    <source>
        <dbReference type="EMBL" id="CAK0793384.1"/>
    </source>
</evidence>
<accession>A0ABN9PK41</accession>
<dbReference type="InterPro" id="IPR007612">
    <property type="entry name" value="LOR"/>
</dbReference>
<organism evidence="3 4">
    <name type="scientific">Prorocentrum cordatum</name>
    <dbReference type="NCBI Taxonomy" id="2364126"/>
    <lineage>
        <taxon>Eukaryota</taxon>
        <taxon>Sar</taxon>
        <taxon>Alveolata</taxon>
        <taxon>Dinophyceae</taxon>
        <taxon>Prorocentrales</taxon>
        <taxon>Prorocentraceae</taxon>
        <taxon>Prorocentrum</taxon>
    </lineage>
</organism>
<dbReference type="InterPro" id="IPR038595">
    <property type="entry name" value="LOR_sf"/>
</dbReference>
<reference evidence="3" key="1">
    <citation type="submission" date="2023-10" db="EMBL/GenBank/DDBJ databases">
        <authorList>
            <person name="Chen Y."/>
            <person name="Shah S."/>
            <person name="Dougan E. K."/>
            <person name="Thang M."/>
            <person name="Chan C."/>
        </authorList>
    </citation>
    <scope>NUCLEOTIDE SEQUENCE [LARGE SCALE GENOMIC DNA]</scope>
</reference>
<evidence type="ECO:0000256" key="2">
    <source>
        <dbReference type="SAM" id="MobiDB-lite"/>
    </source>
</evidence>
<evidence type="ECO:0008006" key="5">
    <source>
        <dbReference type="Google" id="ProtNLM"/>
    </source>
</evidence>
<dbReference type="Proteomes" id="UP001189429">
    <property type="component" value="Unassembled WGS sequence"/>
</dbReference>
<evidence type="ECO:0000313" key="4">
    <source>
        <dbReference type="Proteomes" id="UP001189429"/>
    </source>
</evidence>
<feature type="compositionally biased region" description="Basic residues" evidence="2">
    <location>
        <begin position="8"/>
        <end position="18"/>
    </location>
</feature>
<sequence length="321" mass="35291">MQGPRGAAPRRRGRSALRPRRDARTLDLWRPAAVAALCLPTAERLLLPAAASAPAGRPPPLRAPLGGLGRGGPAAAPGGAARRGRRVAEDQAWPGAAEASAASATPPLVGRWLRRRETQWTFFERRRSDAADSGPTEHVFEISDSQGDAAIVADARVLTLRGVIDLVDASNGELVCSLREMLFRATPTYELRCGGKTVATIRRDRFSPLSEQIRMFRGEPEFNLITGTTDAECLMCCRRGLFWRNCYRFYEGATGRQVATAINSWYSFFFRRFTRAADYEVQVDPEADALMVFAILIAQSELTDWDESRAQAAKSPRRPAA</sequence>
<dbReference type="Gene3D" id="2.40.160.200">
    <property type="entry name" value="LURP1-related"/>
    <property type="match status" value="1"/>
</dbReference>
<dbReference type="InterPro" id="IPR025659">
    <property type="entry name" value="Tubby-like_C"/>
</dbReference>
<dbReference type="SUPFAM" id="SSF54518">
    <property type="entry name" value="Tubby C-terminal domain-like"/>
    <property type="match status" value="1"/>
</dbReference>